<evidence type="ECO:0000313" key="7">
    <source>
        <dbReference type="Proteomes" id="UP000182498"/>
    </source>
</evidence>
<reference evidence="7" key="1">
    <citation type="submission" date="2015-11" db="EMBL/GenBank/DDBJ databases">
        <authorList>
            <person name="Dugat-Bony E."/>
        </authorList>
    </citation>
    <scope>NUCLEOTIDE SEQUENCE [LARGE SCALE GENOMIC DNA]</scope>
    <source>
        <strain evidence="7">Mu292</strain>
    </source>
</reference>
<evidence type="ECO:0000256" key="1">
    <source>
        <dbReference type="ARBA" id="ARBA00022670"/>
    </source>
</evidence>
<dbReference type="Proteomes" id="UP000182498">
    <property type="component" value="Unassembled WGS sequence"/>
</dbReference>
<protein>
    <recommendedName>
        <fullName evidence="4">Aminopeptidase</fullName>
    </recommendedName>
</protein>
<dbReference type="AlphaFoldDB" id="A0A0X2NJD3"/>
<proteinExistence type="inferred from homology"/>
<dbReference type="GO" id="GO:0005737">
    <property type="term" value="C:cytoplasm"/>
    <property type="evidence" value="ECO:0007669"/>
    <property type="project" value="TreeGrafter"/>
</dbReference>
<dbReference type="GO" id="GO:0043418">
    <property type="term" value="P:homocysteine catabolic process"/>
    <property type="evidence" value="ECO:0007669"/>
    <property type="project" value="TreeGrafter"/>
</dbReference>
<dbReference type="OMA" id="ETIWFGC"/>
<dbReference type="SUPFAM" id="SSF54001">
    <property type="entry name" value="Cysteine proteinases"/>
    <property type="match status" value="1"/>
</dbReference>
<evidence type="ECO:0000256" key="5">
    <source>
        <dbReference type="PIRSR" id="PIRSR005700-1"/>
    </source>
</evidence>
<dbReference type="Gene3D" id="3.90.70.10">
    <property type="entry name" value="Cysteine proteinases"/>
    <property type="match status" value="1"/>
</dbReference>
<dbReference type="PANTHER" id="PTHR10363">
    <property type="entry name" value="BLEOMYCIN HYDROLASE"/>
    <property type="match status" value="1"/>
</dbReference>
<evidence type="ECO:0000256" key="4">
    <source>
        <dbReference type="PIRNR" id="PIRNR005700"/>
    </source>
</evidence>
<organism evidence="6 7">
    <name type="scientific">Corynebacterium variabile</name>
    <dbReference type="NCBI Taxonomy" id="1727"/>
    <lineage>
        <taxon>Bacteria</taxon>
        <taxon>Bacillati</taxon>
        <taxon>Actinomycetota</taxon>
        <taxon>Actinomycetes</taxon>
        <taxon>Mycobacteriales</taxon>
        <taxon>Corynebacteriaceae</taxon>
        <taxon>Corynebacterium</taxon>
    </lineage>
</organism>
<dbReference type="PROSITE" id="PS00139">
    <property type="entry name" value="THIOL_PROTEASE_CYS"/>
    <property type="match status" value="1"/>
</dbReference>
<sequence length="466" mass="51392">MPDFSLSAGVLTELRDTAASDPALRIATNAVTSTDIDSVTLNRAAVTAVDPTTEVKLDSLGVTDQKQSGRCWMFAGLNVFRHRVAESLNVEDFEFSESYLQFYDKIEKSNHALRRLDELFRSGVTDPDDRLVNSLLTHVAHDGGWWNYLVNLVGKYGVVPKEAMGETFNSGNTHQMDARLQTVLRATAWKIREAVLAGAGAETTAPIIEAGLKDAHRVLATHLGLPPERFVWQYRDSSGTDKEFHREGEFTPLEFRDRVLSDEFTGGLENYVCLVDDPREENPYGAAYSVAEGTNMWGTADTSYINVGVSELKRIAKASIDAGEPVWFACDVNRQFAAALGIWNADLYERDALYGTTTVSGPGTSKADQMRTRESMPTHGMVLTGYDNEAGTWRVENSWGTKSHGEHAKLAGAGSMKGYGTMKDAWFDDNVFQIAVHRRLLGDDFPGLDALDRGETTVLPIWDAMA</sequence>
<feature type="active site" evidence="5">
    <location>
        <position position="397"/>
    </location>
</feature>
<accession>A0A0X2NJD3</accession>
<dbReference type="OrthoDB" id="1111399at2"/>
<keyword evidence="1 4" id="KW-0645">Protease</keyword>
<dbReference type="PANTHER" id="PTHR10363:SF2">
    <property type="entry name" value="BLEOMYCIN HYDROLASE"/>
    <property type="match status" value="1"/>
</dbReference>
<comment type="similarity">
    <text evidence="4">Belongs to the peptidase C1 family.</text>
</comment>
<gene>
    <name evidence="6" type="ORF">CVAR292_00165</name>
</gene>
<dbReference type="GO" id="GO:0070005">
    <property type="term" value="F:cysteine-type aminopeptidase activity"/>
    <property type="evidence" value="ECO:0007669"/>
    <property type="project" value="InterPro"/>
</dbReference>
<dbReference type="InterPro" id="IPR038765">
    <property type="entry name" value="Papain-like_cys_pep_sf"/>
</dbReference>
<dbReference type="PIRSF" id="PIRSF005700">
    <property type="entry name" value="PepC"/>
    <property type="match status" value="1"/>
</dbReference>
<name>A0A0X2NJD3_9CORY</name>
<dbReference type="Pfam" id="PF03051">
    <property type="entry name" value="Peptidase_C1_2"/>
    <property type="match status" value="1"/>
</dbReference>
<keyword evidence="7" id="KW-1185">Reference proteome</keyword>
<keyword evidence="2 4" id="KW-0378">Hydrolase</keyword>
<dbReference type="GO" id="GO:0009636">
    <property type="term" value="P:response to toxic substance"/>
    <property type="evidence" value="ECO:0007669"/>
    <property type="project" value="TreeGrafter"/>
</dbReference>
<evidence type="ECO:0000256" key="2">
    <source>
        <dbReference type="ARBA" id="ARBA00022801"/>
    </source>
</evidence>
<evidence type="ECO:0000256" key="3">
    <source>
        <dbReference type="ARBA" id="ARBA00022807"/>
    </source>
</evidence>
<keyword evidence="4 6" id="KW-0031">Aminopeptidase</keyword>
<evidence type="ECO:0000313" key="6">
    <source>
        <dbReference type="EMBL" id="CUU64860.1"/>
    </source>
</evidence>
<dbReference type="EMBL" id="FAUH01000001">
    <property type="protein sequence ID" value="CUU64860.1"/>
    <property type="molecule type" value="Genomic_DNA"/>
</dbReference>
<feature type="active site" evidence="5">
    <location>
        <position position="379"/>
    </location>
</feature>
<dbReference type="RefSeq" id="WP_014010770.1">
    <property type="nucleotide sequence ID" value="NZ_CAURZS010000001.1"/>
</dbReference>
<keyword evidence="3 4" id="KW-0788">Thiol protease</keyword>
<dbReference type="GO" id="GO:0006508">
    <property type="term" value="P:proteolysis"/>
    <property type="evidence" value="ECO:0007669"/>
    <property type="project" value="UniProtKB-KW"/>
</dbReference>
<dbReference type="InterPro" id="IPR000169">
    <property type="entry name" value="Pept_cys_AS"/>
</dbReference>
<dbReference type="InterPro" id="IPR004134">
    <property type="entry name" value="Peptidase_C1B"/>
</dbReference>
<feature type="active site" evidence="5">
    <location>
        <position position="71"/>
    </location>
</feature>